<dbReference type="PANTHER" id="PTHR46426:SF1">
    <property type="entry name" value="PROTEIN DISULFIDE-ISOMERASE TMX3"/>
    <property type="match status" value="1"/>
</dbReference>
<dbReference type="EMBL" id="ATCN01000132">
    <property type="protein sequence ID" value="EPR79740.1"/>
    <property type="molecule type" value="Genomic_DNA"/>
</dbReference>
<dbReference type="PANTHER" id="PTHR46426">
    <property type="entry name" value="PROTEIN DISULFIDE-ISOMERASE TMX3"/>
    <property type="match status" value="1"/>
</dbReference>
<evidence type="ECO:0000256" key="3">
    <source>
        <dbReference type="ARBA" id="ARBA00022989"/>
    </source>
</evidence>
<dbReference type="OrthoDB" id="427280at2759"/>
<dbReference type="InterPro" id="IPR036249">
    <property type="entry name" value="Thioredoxin-like_sf"/>
</dbReference>
<evidence type="ECO:0000256" key="4">
    <source>
        <dbReference type="ARBA" id="ARBA00023136"/>
    </source>
</evidence>
<protein>
    <submittedName>
        <fullName evidence="7">Thioredoxin</fullName>
    </submittedName>
</protein>
<evidence type="ECO:0000256" key="1">
    <source>
        <dbReference type="ARBA" id="ARBA00004167"/>
    </source>
</evidence>
<dbReference type="GO" id="GO:0005783">
    <property type="term" value="C:endoplasmic reticulum"/>
    <property type="evidence" value="ECO:0007669"/>
    <property type="project" value="TreeGrafter"/>
</dbReference>
<evidence type="ECO:0000313" key="8">
    <source>
        <dbReference type="Proteomes" id="UP000014978"/>
    </source>
</evidence>
<dbReference type="Proteomes" id="UP000014978">
    <property type="component" value="Unassembled WGS sequence"/>
</dbReference>
<dbReference type="Gene3D" id="3.40.30.10">
    <property type="entry name" value="Glutaredoxin"/>
    <property type="match status" value="3"/>
</dbReference>
<proteinExistence type="predicted"/>
<dbReference type="HOGENOM" id="CLU_042417_0_0_1"/>
<dbReference type="GO" id="GO:0016020">
    <property type="term" value="C:membrane"/>
    <property type="evidence" value="ECO:0007669"/>
    <property type="project" value="UniProtKB-SubCell"/>
</dbReference>
<evidence type="ECO:0000313" key="7">
    <source>
        <dbReference type="EMBL" id="EPR79740.1"/>
    </source>
</evidence>
<dbReference type="Pfam" id="PF13848">
    <property type="entry name" value="Thioredoxin_6"/>
    <property type="match status" value="1"/>
</dbReference>
<evidence type="ECO:0000259" key="6">
    <source>
        <dbReference type="Pfam" id="PF00085"/>
    </source>
</evidence>
<dbReference type="InterPro" id="IPR013766">
    <property type="entry name" value="Thioredoxin_domain"/>
</dbReference>
<gene>
    <name evidence="7" type="ORF">SLOPH_2350</name>
</gene>
<feature type="transmembrane region" description="Helical" evidence="5">
    <location>
        <begin position="463"/>
        <end position="480"/>
    </location>
</feature>
<name>S7W9Z2_SPRLO</name>
<evidence type="ECO:0000256" key="5">
    <source>
        <dbReference type="SAM" id="Phobius"/>
    </source>
</evidence>
<keyword evidence="3 5" id="KW-1133">Transmembrane helix</keyword>
<evidence type="ECO:0000256" key="2">
    <source>
        <dbReference type="ARBA" id="ARBA00022692"/>
    </source>
</evidence>
<reference evidence="8" key="1">
    <citation type="journal article" date="2013" name="PLoS Genet.">
        <title>The genome of Spraguea lophii and the basis of host-microsporidian interactions.</title>
        <authorList>
            <person name="Campbell S.E."/>
            <person name="Williams T.A."/>
            <person name="Yousuf A."/>
            <person name="Soanes D.M."/>
            <person name="Paszkiewicz K.H."/>
            <person name="Williams B.A.P."/>
        </authorList>
    </citation>
    <scope>NUCLEOTIDE SEQUENCE [LARGE SCALE GENOMIC DNA]</scope>
    <source>
        <strain evidence="8">42_110</strain>
    </source>
</reference>
<dbReference type="VEuPathDB" id="MicrosporidiaDB:SLOPH_2350"/>
<comment type="caution">
    <text evidence="7">The sequence shown here is derived from an EMBL/GenBank/DDBJ whole genome shotgun (WGS) entry which is preliminary data.</text>
</comment>
<accession>S7W9Z2</accession>
<sequence length="491" mass="56869">MFLFLFSLVFSTDICPLPDIQGYNLTKYTRPDCPYCEKVTPSLNELEDRIKENGVQLTMLNVDCSKCDCTAYDVISVPTVVLRNGKDEVARIKGSTYMNYEDLVDFLEGHAQIDIKMFNRTQIIKDQVQILYEKDFYSGFEGPWLILFYKNKKEIAREMMKEMGKIFEGKLNVAEISAENSHNLVHRYNITSYPAILGLYDGLVTGFMDQLELRNLVDFADKLVEPSFKEINLEEFEEIAKKDEDEPIFVVFYTNISLANSYFKRAAHEYKMKSKIYKSDDKAFFNRAMIHPKEQTEENNVGEEETIVLTVYKDKIFHRCPSSLSDPNGIAEWLFHSSFPHVSKITNSNFFTVFHGLKPVVLLLSKSDDFLKEYEAAAKKFSVGLPYTDELYATIDVDEFPLFAPNLLPGINIPSIIIFDPGKQVFYHKPTTLNKESLFEYLFKTLEDYREGRLDVYPSRIKYERYIIIVLVLVAILSLGKRMLQKNKKSD</sequence>
<dbReference type="SUPFAM" id="SSF52833">
    <property type="entry name" value="Thioredoxin-like"/>
    <property type="match status" value="4"/>
</dbReference>
<keyword evidence="2 5" id="KW-0812">Transmembrane</keyword>
<feature type="domain" description="Thioredoxin" evidence="6">
    <location>
        <begin position="25"/>
        <end position="106"/>
    </location>
</feature>
<dbReference type="InterPro" id="IPR052250">
    <property type="entry name" value="PDI_TMX3"/>
</dbReference>
<comment type="subcellular location">
    <subcellularLocation>
        <location evidence="1">Membrane</location>
        <topology evidence="1">Single-pass membrane protein</topology>
    </subcellularLocation>
</comment>
<dbReference type="Pfam" id="PF00085">
    <property type="entry name" value="Thioredoxin"/>
    <property type="match status" value="1"/>
</dbReference>
<dbReference type="STRING" id="1358809.S7W9Z2"/>
<dbReference type="InParanoid" id="S7W9Z2"/>
<dbReference type="AlphaFoldDB" id="S7W9Z2"/>
<organism evidence="7 8">
    <name type="scientific">Spraguea lophii (strain 42_110)</name>
    <name type="common">Microsporidian parasite</name>
    <dbReference type="NCBI Taxonomy" id="1358809"/>
    <lineage>
        <taxon>Eukaryota</taxon>
        <taxon>Fungi</taxon>
        <taxon>Fungi incertae sedis</taxon>
        <taxon>Microsporidia</taxon>
        <taxon>Spragueidae</taxon>
        <taxon>Spraguea</taxon>
    </lineage>
</organism>
<keyword evidence="4 5" id="KW-0472">Membrane</keyword>
<dbReference type="CDD" id="cd02947">
    <property type="entry name" value="TRX_family"/>
    <property type="match status" value="1"/>
</dbReference>
<keyword evidence="8" id="KW-1185">Reference proteome</keyword>
<dbReference type="OMA" id="GIAEWLF"/>